<accession>A0A9Q3E4J2</accession>
<dbReference type="Proteomes" id="UP000765509">
    <property type="component" value="Unassembled WGS sequence"/>
</dbReference>
<gene>
    <name evidence="1" type="ORF">O181_053528</name>
</gene>
<comment type="caution">
    <text evidence="1">The sequence shown here is derived from an EMBL/GenBank/DDBJ whole genome shotgun (WGS) entry which is preliminary data.</text>
</comment>
<evidence type="ECO:0000313" key="2">
    <source>
        <dbReference type="Proteomes" id="UP000765509"/>
    </source>
</evidence>
<dbReference type="AlphaFoldDB" id="A0A9Q3E4J2"/>
<evidence type="ECO:0000313" key="1">
    <source>
        <dbReference type="EMBL" id="MBW0513813.1"/>
    </source>
</evidence>
<organism evidence="1 2">
    <name type="scientific">Austropuccinia psidii MF-1</name>
    <dbReference type="NCBI Taxonomy" id="1389203"/>
    <lineage>
        <taxon>Eukaryota</taxon>
        <taxon>Fungi</taxon>
        <taxon>Dikarya</taxon>
        <taxon>Basidiomycota</taxon>
        <taxon>Pucciniomycotina</taxon>
        <taxon>Pucciniomycetes</taxon>
        <taxon>Pucciniales</taxon>
        <taxon>Sphaerophragmiaceae</taxon>
        <taxon>Austropuccinia</taxon>
    </lineage>
</organism>
<keyword evidence="2" id="KW-1185">Reference proteome</keyword>
<name>A0A9Q3E4J2_9BASI</name>
<proteinExistence type="predicted"/>
<sequence>MKSIGTIIKEIIIPHSRGNIRLNPEFVVFEAAYTRGLLLGTDYQRMYKIGIHNSINRHVTIGTNKENKFQLDIYQLPHQETLEKLLNKSREAQFTFNLISEHKISSLKALRKNRQAFYIGEEPLETLEARI</sequence>
<protein>
    <submittedName>
        <fullName evidence="1">Uncharacterized protein</fullName>
    </submittedName>
</protein>
<reference evidence="1" key="1">
    <citation type="submission" date="2021-03" db="EMBL/GenBank/DDBJ databases">
        <title>Draft genome sequence of rust myrtle Austropuccinia psidii MF-1, a brazilian biotype.</title>
        <authorList>
            <person name="Quecine M.C."/>
            <person name="Pachon D.M.R."/>
            <person name="Bonatelli M.L."/>
            <person name="Correr F.H."/>
            <person name="Franceschini L.M."/>
            <person name="Leite T.F."/>
            <person name="Margarido G.R.A."/>
            <person name="Almeida C.A."/>
            <person name="Ferrarezi J.A."/>
            <person name="Labate C.A."/>
        </authorList>
    </citation>
    <scope>NUCLEOTIDE SEQUENCE</scope>
    <source>
        <strain evidence="1">MF-1</strain>
    </source>
</reference>
<dbReference type="EMBL" id="AVOT02023643">
    <property type="protein sequence ID" value="MBW0513813.1"/>
    <property type="molecule type" value="Genomic_DNA"/>
</dbReference>